<dbReference type="GO" id="GO:0015078">
    <property type="term" value="F:proton transmembrane transporter activity"/>
    <property type="evidence" value="ECO:0007669"/>
    <property type="project" value="InterPro"/>
</dbReference>
<evidence type="ECO:0000256" key="1">
    <source>
        <dbReference type="ARBA" id="ARBA00006704"/>
    </source>
</evidence>
<sequence length="251" mass="27653">MVGLSSSAGRAFDFYPKGHRPGASLGIPEKEAAESLGNLQTYLLKGMALIAKLRRYRTPWIALRPILLVQSIYWCHSSPLDPLPIPAFYHRLKNLRGMIRRLLVIVTSLTVAIEKQRDRSEHMGARIPVLFFLLEMLMLEEAKLIGAGAATIASAGAAVGIGILSSLVHSVARNPSLAKQSFDYVLPFLLFMEKMNVGASFSKNNAPPDPADDGKGRGHNTPYWALYVRALDHLRSEMKKQKGRPISHGKA</sequence>
<dbReference type="AlphaFoldDB" id="A0A835HLT1"/>
<evidence type="ECO:0000313" key="3">
    <source>
        <dbReference type="EMBL" id="KAF9600642.1"/>
    </source>
</evidence>
<dbReference type="InterPro" id="IPR035921">
    <property type="entry name" value="F/V-ATP_Csub_sf"/>
</dbReference>
<keyword evidence="2" id="KW-1133">Transmembrane helix</keyword>
<keyword evidence="4" id="KW-1185">Reference proteome</keyword>
<dbReference type="GO" id="GO:0015986">
    <property type="term" value="P:proton motive force-driven ATP synthesis"/>
    <property type="evidence" value="ECO:0007669"/>
    <property type="project" value="InterPro"/>
</dbReference>
<dbReference type="InterPro" id="IPR038662">
    <property type="entry name" value="ATP_synth_F0_csu_sf"/>
</dbReference>
<comment type="caution">
    <text evidence="3">The sequence shown here is derived from an EMBL/GenBank/DDBJ whole genome shotgun (WGS) entry which is preliminary data.</text>
</comment>
<keyword evidence="2" id="KW-0812">Transmembrane</keyword>
<dbReference type="GO" id="GO:0045259">
    <property type="term" value="C:proton-transporting ATP synthase complex"/>
    <property type="evidence" value="ECO:0007669"/>
    <property type="project" value="InterPro"/>
</dbReference>
<dbReference type="PANTHER" id="PTHR10031:SF0">
    <property type="entry name" value="ATPASE PROTEIN 9"/>
    <property type="match status" value="1"/>
</dbReference>
<dbReference type="OrthoDB" id="1932197at2759"/>
<dbReference type="InterPro" id="IPR000454">
    <property type="entry name" value="ATP_synth_F0_csu"/>
</dbReference>
<comment type="similarity">
    <text evidence="1">Belongs to the ATPase C chain family.</text>
</comment>
<gene>
    <name evidence="3" type="ORF">IFM89_011225</name>
</gene>
<dbReference type="Proteomes" id="UP000631114">
    <property type="component" value="Unassembled WGS sequence"/>
</dbReference>
<dbReference type="Gene3D" id="1.20.20.10">
    <property type="entry name" value="F1F0 ATP synthase subunit C"/>
    <property type="match status" value="1"/>
</dbReference>
<dbReference type="SUPFAM" id="SSF81333">
    <property type="entry name" value="F1F0 ATP synthase subunit C"/>
    <property type="match status" value="1"/>
</dbReference>
<reference evidence="3 4" key="1">
    <citation type="submission" date="2020-10" db="EMBL/GenBank/DDBJ databases">
        <title>The Coptis chinensis genome and diversification of protoberbering-type alkaloids.</title>
        <authorList>
            <person name="Wang B."/>
            <person name="Shu S."/>
            <person name="Song C."/>
            <person name="Liu Y."/>
        </authorList>
    </citation>
    <scope>NUCLEOTIDE SEQUENCE [LARGE SCALE GENOMIC DNA]</scope>
    <source>
        <strain evidence="3">HL-2020</strain>
        <tissue evidence="3">Leaf</tissue>
    </source>
</reference>
<proteinExistence type="inferred from homology"/>
<dbReference type="PANTHER" id="PTHR10031">
    <property type="entry name" value="ATP SYNTHASE LIPID-BINDING PROTEIN, MITOCHONDRIAL"/>
    <property type="match status" value="1"/>
</dbReference>
<organism evidence="3 4">
    <name type="scientific">Coptis chinensis</name>
    <dbReference type="NCBI Taxonomy" id="261450"/>
    <lineage>
        <taxon>Eukaryota</taxon>
        <taxon>Viridiplantae</taxon>
        <taxon>Streptophyta</taxon>
        <taxon>Embryophyta</taxon>
        <taxon>Tracheophyta</taxon>
        <taxon>Spermatophyta</taxon>
        <taxon>Magnoliopsida</taxon>
        <taxon>Ranunculales</taxon>
        <taxon>Ranunculaceae</taxon>
        <taxon>Coptidoideae</taxon>
        <taxon>Coptis</taxon>
    </lineage>
</organism>
<keyword evidence="2" id="KW-0472">Membrane</keyword>
<name>A0A835HLT1_9MAGN</name>
<evidence type="ECO:0000313" key="4">
    <source>
        <dbReference type="Proteomes" id="UP000631114"/>
    </source>
</evidence>
<dbReference type="EMBL" id="JADFTS010000006">
    <property type="protein sequence ID" value="KAF9600642.1"/>
    <property type="molecule type" value="Genomic_DNA"/>
</dbReference>
<protein>
    <submittedName>
        <fullName evidence="3">Uncharacterized protein</fullName>
    </submittedName>
</protein>
<accession>A0A835HLT1</accession>
<evidence type="ECO:0000256" key="2">
    <source>
        <dbReference type="SAM" id="Phobius"/>
    </source>
</evidence>
<feature type="transmembrane region" description="Helical" evidence="2">
    <location>
        <begin position="145"/>
        <end position="168"/>
    </location>
</feature>